<evidence type="ECO:0000256" key="1">
    <source>
        <dbReference type="ARBA" id="ARBA00004651"/>
    </source>
</evidence>
<evidence type="ECO:0000256" key="6">
    <source>
        <dbReference type="SAM" id="Phobius"/>
    </source>
</evidence>
<dbReference type="Proteomes" id="UP001195483">
    <property type="component" value="Unassembled WGS sequence"/>
</dbReference>
<accession>A0AAE0SJ91</accession>
<dbReference type="AlphaFoldDB" id="A0AAE0SJ91"/>
<comment type="subcellular location">
    <subcellularLocation>
        <location evidence="1">Cell membrane</location>
        <topology evidence="1">Multi-pass membrane protein</topology>
    </subcellularLocation>
</comment>
<dbReference type="InterPro" id="IPR036058">
    <property type="entry name" value="Kazal_dom_sf"/>
</dbReference>
<dbReference type="GO" id="GO:0043252">
    <property type="term" value="P:sodium-independent organic anion transport"/>
    <property type="evidence" value="ECO:0007669"/>
    <property type="project" value="TreeGrafter"/>
</dbReference>
<evidence type="ECO:0000256" key="5">
    <source>
        <dbReference type="ARBA" id="ARBA00023136"/>
    </source>
</evidence>
<feature type="transmembrane region" description="Helical" evidence="6">
    <location>
        <begin position="216"/>
        <end position="237"/>
    </location>
</feature>
<reference evidence="8" key="2">
    <citation type="journal article" date="2021" name="Genome Biol. Evol.">
        <title>Developing a high-quality reference genome for a parasitic bivalve with doubly uniparental inheritance (Bivalvia: Unionida).</title>
        <authorList>
            <person name="Smith C.H."/>
        </authorList>
    </citation>
    <scope>NUCLEOTIDE SEQUENCE</scope>
    <source>
        <strain evidence="8">CHS0354</strain>
        <tissue evidence="8">Mantle</tissue>
    </source>
</reference>
<dbReference type="EMBL" id="JAEAOA010000714">
    <property type="protein sequence ID" value="KAK3592932.1"/>
    <property type="molecule type" value="Genomic_DNA"/>
</dbReference>
<gene>
    <name evidence="8" type="ORF">CHS0354_011732</name>
</gene>
<dbReference type="PROSITE" id="PS51465">
    <property type="entry name" value="KAZAL_2"/>
    <property type="match status" value="1"/>
</dbReference>
<feature type="transmembrane region" description="Helical" evidence="6">
    <location>
        <begin position="150"/>
        <end position="170"/>
    </location>
</feature>
<keyword evidence="5 6" id="KW-0472">Membrane</keyword>
<reference evidence="8" key="1">
    <citation type="journal article" date="2021" name="Genome Biol. Evol.">
        <title>A High-Quality Reference Genome for a Parasitic Bivalve with Doubly Uniparental Inheritance (Bivalvia: Unionida).</title>
        <authorList>
            <person name="Smith C.H."/>
        </authorList>
    </citation>
    <scope>NUCLEOTIDE SEQUENCE</scope>
    <source>
        <strain evidence="8">CHS0354</strain>
    </source>
</reference>
<feature type="transmembrane region" description="Helical" evidence="6">
    <location>
        <begin position="6"/>
        <end position="23"/>
    </location>
</feature>
<dbReference type="SUPFAM" id="SSF100895">
    <property type="entry name" value="Kazal-type serine protease inhibitors"/>
    <property type="match status" value="1"/>
</dbReference>
<comment type="caution">
    <text evidence="8">The sequence shown here is derived from an EMBL/GenBank/DDBJ whole genome shotgun (WGS) entry which is preliminary data.</text>
</comment>
<evidence type="ECO:0000313" key="9">
    <source>
        <dbReference type="Proteomes" id="UP001195483"/>
    </source>
</evidence>
<name>A0AAE0SJ91_9BIVA</name>
<dbReference type="GO" id="GO:0016323">
    <property type="term" value="C:basolateral plasma membrane"/>
    <property type="evidence" value="ECO:0007669"/>
    <property type="project" value="TreeGrafter"/>
</dbReference>
<dbReference type="Pfam" id="PF03137">
    <property type="entry name" value="OATP"/>
    <property type="match status" value="1"/>
</dbReference>
<evidence type="ECO:0000259" key="7">
    <source>
        <dbReference type="PROSITE" id="PS51465"/>
    </source>
</evidence>
<feature type="domain" description="Kazal-like" evidence="7">
    <location>
        <begin position="73"/>
        <end position="128"/>
    </location>
</feature>
<dbReference type="PANTHER" id="PTHR11388:SF100">
    <property type="entry name" value="SOLUTE CARRIER ORGANIC ANION TRANSPORTER FAMILY MEMBER 4A1"/>
    <property type="match status" value="1"/>
</dbReference>
<evidence type="ECO:0000256" key="2">
    <source>
        <dbReference type="ARBA" id="ARBA00022475"/>
    </source>
</evidence>
<evidence type="ECO:0000256" key="3">
    <source>
        <dbReference type="ARBA" id="ARBA00022692"/>
    </source>
</evidence>
<dbReference type="InterPro" id="IPR004156">
    <property type="entry name" value="OATP"/>
</dbReference>
<reference evidence="8" key="3">
    <citation type="submission" date="2023-05" db="EMBL/GenBank/DDBJ databases">
        <authorList>
            <person name="Smith C.H."/>
        </authorList>
    </citation>
    <scope>NUCLEOTIDE SEQUENCE</scope>
    <source>
        <strain evidence="8">CHS0354</strain>
        <tissue evidence="8">Mantle</tissue>
    </source>
</reference>
<dbReference type="Pfam" id="PF07648">
    <property type="entry name" value="Kazal_2"/>
    <property type="match status" value="1"/>
</dbReference>
<evidence type="ECO:0000313" key="8">
    <source>
        <dbReference type="EMBL" id="KAK3592932.1"/>
    </source>
</evidence>
<keyword evidence="2" id="KW-1003">Cell membrane</keyword>
<keyword evidence="4 6" id="KW-1133">Transmembrane helix</keyword>
<proteinExistence type="predicted"/>
<keyword evidence="3 6" id="KW-0812">Transmembrane</keyword>
<organism evidence="8 9">
    <name type="scientific">Potamilus streckersoni</name>
    <dbReference type="NCBI Taxonomy" id="2493646"/>
    <lineage>
        <taxon>Eukaryota</taxon>
        <taxon>Metazoa</taxon>
        <taxon>Spiralia</taxon>
        <taxon>Lophotrochozoa</taxon>
        <taxon>Mollusca</taxon>
        <taxon>Bivalvia</taxon>
        <taxon>Autobranchia</taxon>
        <taxon>Heteroconchia</taxon>
        <taxon>Palaeoheterodonta</taxon>
        <taxon>Unionida</taxon>
        <taxon>Unionoidea</taxon>
        <taxon>Unionidae</taxon>
        <taxon>Ambleminae</taxon>
        <taxon>Lampsilini</taxon>
        <taxon>Potamilus</taxon>
    </lineage>
</organism>
<protein>
    <recommendedName>
        <fullName evidence="7">Kazal-like domain-containing protein</fullName>
    </recommendedName>
</protein>
<keyword evidence="9" id="KW-1185">Reference proteome</keyword>
<sequence length="277" mass="30067">MSFSGIVTIPGSGGGMMLGGYLVKRFRLKCRGIIRLCACSMSISLLLAPSFMTYCTRPPIAGVSVAYNGTSTGSLTSSCNEDCGCNTAAYEPVCIENEMLFFTPCHAGCKNVTEDKGVKIYHSCSCLDTSLSGNNTVPEVTDGICTKDCVWLYVYCVLMLFIMVVSFATMSPGTTPGPILLGFILDSTCRVWSEKCDGGRGSCWVYDTEDMSTRLMIWWIAIKVTGITFFLLASFVYRAPKESSHNENPTVEIPDPIGSISMTLDVNGKTDPVFTKM</sequence>
<dbReference type="InterPro" id="IPR002350">
    <property type="entry name" value="Kazal_dom"/>
</dbReference>
<evidence type="ECO:0000256" key="4">
    <source>
        <dbReference type="ARBA" id="ARBA00022989"/>
    </source>
</evidence>
<dbReference type="PANTHER" id="PTHR11388">
    <property type="entry name" value="ORGANIC ANION TRANSPORTER"/>
    <property type="match status" value="1"/>
</dbReference>
<dbReference type="GO" id="GO:0015347">
    <property type="term" value="F:sodium-independent organic anion transmembrane transporter activity"/>
    <property type="evidence" value="ECO:0007669"/>
    <property type="project" value="TreeGrafter"/>
</dbReference>